<evidence type="ECO:0000313" key="1">
    <source>
        <dbReference type="EMBL" id="KAF7233979.1"/>
    </source>
</evidence>
<dbReference type="EMBL" id="JTDE01010446">
    <property type="protein sequence ID" value="KAF7234311.1"/>
    <property type="molecule type" value="Genomic_DNA"/>
</dbReference>
<evidence type="ECO:0000313" key="3">
    <source>
        <dbReference type="Proteomes" id="UP000822476"/>
    </source>
</evidence>
<proteinExistence type="predicted"/>
<evidence type="ECO:0000313" key="2">
    <source>
        <dbReference type="EMBL" id="KAF7234311.1"/>
    </source>
</evidence>
<protein>
    <submittedName>
        <fullName evidence="2">Uncharacterized protein</fullName>
    </submittedName>
</protein>
<sequence length="197" mass="23006">MNITIHLIYNEYGSEREYYKVSHLNLAMLQTRSPNSWTDGPLGNLTFIRKTNDVARYTAVLNDTKYRGLRYFEKLWLVNMKINGKNLPCAANVLSPTLDKRCHDPNVSGGSYIYQIRVTGPVRNDFCEQVIKNKTHLIDSCCLEERGSYAPFGERIGKYRILANRQVMYGTWQFMRSIIRAINEKNKSCLYNIYWLQ</sequence>
<dbReference type="Proteomes" id="UP000822476">
    <property type="component" value="Unassembled WGS sequence"/>
</dbReference>
<dbReference type="OrthoDB" id="6307253at2759"/>
<dbReference type="AlphaFoldDB" id="A0A8S9YD97"/>
<dbReference type="EMBL" id="JTDE01014862">
    <property type="protein sequence ID" value="KAF7233979.1"/>
    <property type="molecule type" value="Genomic_DNA"/>
</dbReference>
<name>A0A8S9YD97_9TREM</name>
<gene>
    <name evidence="1" type="ORF">EG68_12017</name>
    <name evidence="2" type="ORF">EG68_12129</name>
</gene>
<accession>A0A8S9YD97</accession>
<keyword evidence="3" id="KW-1185">Reference proteome</keyword>
<reference evidence="2" key="1">
    <citation type="submission" date="2019-07" db="EMBL/GenBank/DDBJ databases">
        <title>Annotation for the trematode Paragonimus miyazaki's.</title>
        <authorList>
            <person name="Choi Y.-J."/>
        </authorList>
    </citation>
    <scope>NUCLEOTIDE SEQUENCE</scope>
    <source>
        <strain evidence="2">Japan</strain>
    </source>
</reference>
<organism evidence="2 3">
    <name type="scientific">Paragonimus skrjabini miyazakii</name>
    <dbReference type="NCBI Taxonomy" id="59628"/>
    <lineage>
        <taxon>Eukaryota</taxon>
        <taxon>Metazoa</taxon>
        <taxon>Spiralia</taxon>
        <taxon>Lophotrochozoa</taxon>
        <taxon>Platyhelminthes</taxon>
        <taxon>Trematoda</taxon>
        <taxon>Digenea</taxon>
        <taxon>Plagiorchiida</taxon>
        <taxon>Troglotremata</taxon>
        <taxon>Troglotrematidae</taxon>
        <taxon>Paragonimus</taxon>
    </lineage>
</organism>
<comment type="caution">
    <text evidence="2">The sequence shown here is derived from an EMBL/GenBank/DDBJ whole genome shotgun (WGS) entry which is preliminary data.</text>
</comment>